<dbReference type="Proteomes" id="UP000042997">
    <property type="component" value="Unassembled WGS sequence"/>
</dbReference>
<accession>A0A098BLI8</accession>
<feature type="compositionally biased region" description="Gly residues" evidence="1">
    <location>
        <begin position="419"/>
        <end position="434"/>
    </location>
</feature>
<feature type="region of interest" description="Disordered" evidence="1">
    <location>
        <begin position="310"/>
        <end position="487"/>
    </location>
</feature>
<name>A0A098BLI8_9NOCA</name>
<evidence type="ECO:0000313" key="3">
    <source>
        <dbReference type="Proteomes" id="UP000042997"/>
    </source>
</evidence>
<feature type="compositionally biased region" description="Basic and acidic residues" evidence="1">
    <location>
        <begin position="63"/>
        <end position="76"/>
    </location>
</feature>
<reference evidence="2 3" key="1">
    <citation type="journal article" date="2014" name="Genome Announc.">
        <title>Draft Genome Sequence of Propane- and Butane-Oxidizing Actinobacterium Rhodococcus ruber IEGM 231.</title>
        <authorList>
            <person name="Ivshina I.B."/>
            <person name="Kuyukina M.S."/>
            <person name="Krivoruchko A.V."/>
            <person name="Barbe V."/>
            <person name="Fischer C."/>
        </authorList>
    </citation>
    <scope>NUCLEOTIDE SEQUENCE [LARGE SCALE GENOMIC DNA]</scope>
</reference>
<sequence length="487" mass="52979">MRAAGGRRRGRRGRDRVRSGAPPGRCAGSARSVRRDRGWRPRRSRPHRRLRGRGRATRRRGRAERGHDRSSPDSRPPESPPRPAPPPFFLRLSCSVRGRSDRGFGGGRGGVRRRPRRMHRGLCPNWKPGVGEVRQGSVSRTWHWGSVSGSLSGRGLAALAAVALRSLLRFRSQNVVQGLVSRFGKFFLVLGEVLLPRRRVPDLQMFDGTDHDAVLRESRVLAVGRGQGDPALRIGTLLVGSRRQAPKERAGLRITPRGRGGTLGQGGELVAREDGKAVVLTLRDHQPSRQFVSVLRGQREPPLVVQLGRVGTEEHSTPPATPRPDPVLRSTEEPLRRDPHYPTFPHVQPLTRPRAAPFSDRPQFTAGGAEWVTTTRPVPPRRGRLGPAARRRTRARENTLVASASTAAHRSRAPQWGAVGHGGEGAVGRGGGRRSGAVGAAGRPPPRREKPNGAPRLPGRAVHGNSREVLRATPARNADGSGPPSSC</sequence>
<organism evidence="2 3">
    <name type="scientific">Rhodococcus ruber</name>
    <dbReference type="NCBI Taxonomy" id="1830"/>
    <lineage>
        <taxon>Bacteria</taxon>
        <taxon>Bacillati</taxon>
        <taxon>Actinomycetota</taxon>
        <taxon>Actinomycetes</taxon>
        <taxon>Mycobacteriales</taxon>
        <taxon>Nocardiaceae</taxon>
        <taxon>Rhodococcus</taxon>
    </lineage>
</organism>
<feature type="compositionally biased region" description="Basic and acidic residues" evidence="1">
    <location>
        <begin position="330"/>
        <end position="340"/>
    </location>
</feature>
<proteinExistence type="predicted"/>
<feature type="compositionally biased region" description="Basic residues" evidence="1">
    <location>
        <begin position="1"/>
        <end position="15"/>
    </location>
</feature>
<feature type="compositionally biased region" description="Basic residues" evidence="1">
    <location>
        <begin position="110"/>
        <end position="120"/>
    </location>
</feature>
<feature type="compositionally biased region" description="Basic residues" evidence="1">
    <location>
        <begin position="379"/>
        <end position="394"/>
    </location>
</feature>
<feature type="compositionally biased region" description="Basic residues" evidence="1">
    <location>
        <begin position="40"/>
        <end position="62"/>
    </location>
</feature>
<dbReference type="EMBL" id="CCSD01000059">
    <property type="protein sequence ID" value="CDZ89564.1"/>
    <property type="molecule type" value="Genomic_DNA"/>
</dbReference>
<feature type="compositionally biased region" description="Pro residues" evidence="1">
    <location>
        <begin position="77"/>
        <end position="88"/>
    </location>
</feature>
<gene>
    <name evidence="2" type="ORF">RHRU231_480111</name>
</gene>
<evidence type="ECO:0000256" key="1">
    <source>
        <dbReference type="SAM" id="MobiDB-lite"/>
    </source>
</evidence>
<evidence type="ECO:0000313" key="2">
    <source>
        <dbReference type="EMBL" id="CDZ89564.1"/>
    </source>
</evidence>
<protein>
    <submittedName>
        <fullName evidence="2">Uncharacterized protein</fullName>
    </submittedName>
</protein>
<feature type="region of interest" description="Disordered" evidence="1">
    <location>
        <begin position="1"/>
        <end position="128"/>
    </location>
</feature>
<dbReference type="AlphaFoldDB" id="A0A098BLI8"/>